<dbReference type="GO" id="GO:0002098">
    <property type="term" value="P:tRNA wobble uridine modification"/>
    <property type="evidence" value="ECO:0007669"/>
    <property type="project" value="InterPro"/>
</dbReference>
<comment type="caution">
    <text evidence="10">The sequence shown here is derived from an EMBL/GenBank/DDBJ whole genome shotgun (WGS) entry which is preliminary data.</text>
</comment>
<dbReference type="AlphaFoldDB" id="A0A4E0RDC6"/>
<gene>
    <name evidence="10" type="ORF">D915_004638</name>
</gene>
<dbReference type="PANTHER" id="PTHR15641">
    <property type="entry name" value="ELONGATOR COMPLEX PROTEIN 5"/>
    <property type="match status" value="1"/>
</dbReference>
<evidence type="ECO:0000256" key="9">
    <source>
        <dbReference type="SAM" id="MobiDB-lite"/>
    </source>
</evidence>
<dbReference type="GO" id="GO:0005829">
    <property type="term" value="C:cytosol"/>
    <property type="evidence" value="ECO:0007669"/>
    <property type="project" value="TreeGrafter"/>
</dbReference>
<evidence type="ECO:0000313" key="10">
    <source>
        <dbReference type="EMBL" id="THD24615.1"/>
    </source>
</evidence>
<name>A0A4E0RDC6_FASHE</name>
<dbReference type="UniPathway" id="UPA00988"/>
<evidence type="ECO:0000256" key="7">
    <source>
        <dbReference type="ARBA" id="ARBA00022694"/>
    </source>
</evidence>
<dbReference type="PANTHER" id="PTHR15641:SF1">
    <property type="entry name" value="ELONGATOR COMPLEX PROTEIN 5"/>
    <property type="match status" value="1"/>
</dbReference>
<evidence type="ECO:0000256" key="1">
    <source>
        <dbReference type="ARBA" id="ARBA00004123"/>
    </source>
</evidence>
<sequence length="219" mass="24770">MLFQCPKQTEFEFWARRLLGILSEISSSEFVGRVTLTYRPVRSHHRSLIASSDAVLSSFNQCVTTLITLQPPFVLSGLSLAATNDTDNRTCKMSLWHSRARQTDFNTTVAQNKNKPALYECFTVQMNLTDWTFRQFITVMESDSATVPTQESIQPESTFALTMTESEKIARSQVVLPYEAATVNTNTETEPQSSGMTIHYQPDCFDDLDDDDPDDDLEI</sequence>
<dbReference type="GO" id="GO:0033588">
    <property type="term" value="C:elongator holoenzyme complex"/>
    <property type="evidence" value="ECO:0007669"/>
    <property type="project" value="InterPro"/>
</dbReference>
<dbReference type="Proteomes" id="UP000230066">
    <property type="component" value="Unassembled WGS sequence"/>
</dbReference>
<evidence type="ECO:0000256" key="5">
    <source>
        <dbReference type="ARBA" id="ARBA00020264"/>
    </source>
</evidence>
<dbReference type="EMBL" id="JXXN02001512">
    <property type="protein sequence ID" value="THD24615.1"/>
    <property type="molecule type" value="Genomic_DNA"/>
</dbReference>
<keyword evidence="7" id="KW-0819">tRNA processing</keyword>
<dbReference type="GO" id="GO:0000049">
    <property type="term" value="F:tRNA binding"/>
    <property type="evidence" value="ECO:0007669"/>
    <property type="project" value="TreeGrafter"/>
</dbReference>
<comment type="pathway">
    <text evidence="3">tRNA modification; 5-methoxycarbonylmethyl-2-thiouridine-tRNA biosynthesis.</text>
</comment>
<comment type="similarity">
    <text evidence="4">Belongs to the ELP5 family.</text>
</comment>
<organism evidence="10 11">
    <name type="scientific">Fasciola hepatica</name>
    <name type="common">Liver fluke</name>
    <dbReference type="NCBI Taxonomy" id="6192"/>
    <lineage>
        <taxon>Eukaryota</taxon>
        <taxon>Metazoa</taxon>
        <taxon>Spiralia</taxon>
        <taxon>Lophotrochozoa</taxon>
        <taxon>Platyhelminthes</taxon>
        <taxon>Trematoda</taxon>
        <taxon>Digenea</taxon>
        <taxon>Plagiorchiida</taxon>
        <taxon>Echinostomata</taxon>
        <taxon>Echinostomatoidea</taxon>
        <taxon>Fasciolidae</taxon>
        <taxon>Fasciola</taxon>
    </lineage>
</organism>
<feature type="compositionally biased region" description="Acidic residues" evidence="9">
    <location>
        <begin position="204"/>
        <end position="219"/>
    </location>
</feature>
<reference evidence="10" key="1">
    <citation type="submission" date="2019-03" db="EMBL/GenBank/DDBJ databases">
        <title>Improved annotation for the trematode Fasciola hepatica.</title>
        <authorList>
            <person name="Choi Y.-J."/>
            <person name="Martin J."/>
            <person name="Mitreva M."/>
        </authorList>
    </citation>
    <scope>NUCLEOTIDE SEQUENCE [LARGE SCALE GENOMIC DNA]</scope>
</reference>
<evidence type="ECO:0000256" key="3">
    <source>
        <dbReference type="ARBA" id="ARBA00005043"/>
    </source>
</evidence>
<evidence type="ECO:0000313" key="11">
    <source>
        <dbReference type="Proteomes" id="UP000230066"/>
    </source>
</evidence>
<evidence type="ECO:0000256" key="2">
    <source>
        <dbReference type="ARBA" id="ARBA00004496"/>
    </source>
</evidence>
<keyword evidence="6" id="KW-0963">Cytoplasm</keyword>
<keyword evidence="11" id="KW-1185">Reference proteome</keyword>
<protein>
    <recommendedName>
        <fullName evidence="5">Elongator complex protein 5</fullName>
    </recommendedName>
</protein>
<evidence type="ECO:0000256" key="4">
    <source>
        <dbReference type="ARBA" id="ARBA00009567"/>
    </source>
</evidence>
<comment type="subcellular location">
    <subcellularLocation>
        <location evidence="2">Cytoplasm</location>
    </subcellularLocation>
    <subcellularLocation>
        <location evidence="1">Nucleus</location>
    </subcellularLocation>
</comment>
<dbReference type="GO" id="GO:0005634">
    <property type="term" value="C:nucleus"/>
    <property type="evidence" value="ECO:0007669"/>
    <property type="project" value="UniProtKB-SubCell"/>
</dbReference>
<evidence type="ECO:0000256" key="8">
    <source>
        <dbReference type="ARBA" id="ARBA00023242"/>
    </source>
</evidence>
<keyword evidence="8" id="KW-0539">Nucleus</keyword>
<evidence type="ECO:0000256" key="6">
    <source>
        <dbReference type="ARBA" id="ARBA00022490"/>
    </source>
</evidence>
<dbReference type="InterPro" id="IPR019519">
    <property type="entry name" value="Elp5"/>
</dbReference>
<proteinExistence type="inferred from homology"/>
<dbReference type="Pfam" id="PF10483">
    <property type="entry name" value="Elong_Iki1"/>
    <property type="match status" value="1"/>
</dbReference>
<feature type="region of interest" description="Disordered" evidence="9">
    <location>
        <begin position="185"/>
        <end position="219"/>
    </location>
</feature>
<accession>A0A4E0RDC6</accession>